<evidence type="ECO:0000313" key="2">
    <source>
        <dbReference type="Proteomes" id="UP000429607"/>
    </source>
</evidence>
<gene>
    <name evidence="1" type="ORF">PR001_g33677</name>
</gene>
<proteinExistence type="predicted"/>
<protein>
    <recommendedName>
        <fullName evidence="3">Reverse transcriptase domain-containing protein</fullName>
    </recommendedName>
</protein>
<organism evidence="1 2">
    <name type="scientific">Phytophthora rubi</name>
    <dbReference type="NCBI Taxonomy" id="129364"/>
    <lineage>
        <taxon>Eukaryota</taxon>
        <taxon>Sar</taxon>
        <taxon>Stramenopiles</taxon>
        <taxon>Oomycota</taxon>
        <taxon>Peronosporomycetes</taxon>
        <taxon>Peronosporales</taxon>
        <taxon>Peronosporaceae</taxon>
        <taxon>Phytophthora</taxon>
    </lineage>
</organism>
<dbReference type="AlphaFoldDB" id="A0A6A3G499"/>
<sequence>MLETRACTKLHGIIHPHQNGFVPYRTIHATVDLFTAAQKVAMQDPAMATALALLLDFCKAYDSVDRAFMYEVLLWLGFPVEFVKAMRGLHDGTR</sequence>
<comment type="caution">
    <text evidence="1">The sequence shown here is derived from an EMBL/GenBank/DDBJ whole genome shotgun (WGS) entry which is preliminary data.</text>
</comment>
<evidence type="ECO:0000313" key="1">
    <source>
        <dbReference type="EMBL" id="KAE8951541.1"/>
    </source>
</evidence>
<dbReference type="Proteomes" id="UP000429607">
    <property type="component" value="Unassembled WGS sequence"/>
</dbReference>
<reference evidence="1 2" key="1">
    <citation type="submission" date="2018-09" db="EMBL/GenBank/DDBJ databases">
        <title>Genomic investigation of the strawberry pathogen Phytophthora fragariae indicates pathogenicity is determined by transcriptional variation in three key races.</title>
        <authorList>
            <person name="Adams T.M."/>
            <person name="Armitage A.D."/>
            <person name="Sobczyk M.K."/>
            <person name="Bates H.J."/>
            <person name="Dunwell J.M."/>
            <person name="Nellist C.F."/>
            <person name="Harrison R.J."/>
        </authorList>
    </citation>
    <scope>NUCLEOTIDE SEQUENCE [LARGE SCALE GENOMIC DNA]</scope>
    <source>
        <strain evidence="1 2">SCRP249</strain>
    </source>
</reference>
<feature type="non-terminal residue" evidence="1">
    <location>
        <position position="94"/>
    </location>
</feature>
<name>A0A6A3G499_9STRA</name>
<evidence type="ECO:0008006" key="3">
    <source>
        <dbReference type="Google" id="ProtNLM"/>
    </source>
</evidence>
<dbReference type="EMBL" id="QXFV01012604">
    <property type="protein sequence ID" value="KAE8951541.1"/>
    <property type="molecule type" value="Genomic_DNA"/>
</dbReference>
<accession>A0A6A3G499</accession>